<dbReference type="GO" id="GO:0005524">
    <property type="term" value="F:ATP binding"/>
    <property type="evidence" value="ECO:0007669"/>
    <property type="project" value="UniProtKB-KW"/>
</dbReference>
<dbReference type="GO" id="GO:0016301">
    <property type="term" value="F:kinase activity"/>
    <property type="evidence" value="ECO:0007669"/>
    <property type="project" value="UniProtKB-KW"/>
</dbReference>
<dbReference type="AlphaFoldDB" id="A0A444G275"/>
<dbReference type="Proteomes" id="UP000287651">
    <property type="component" value="Unassembled WGS sequence"/>
</dbReference>
<keyword evidence="8 13" id="KW-0418">Kinase</keyword>
<evidence type="ECO:0000256" key="13">
    <source>
        <dbReference type="RuleBase" id="RU000504"/>
    </source>
</evidence>
<organism evidence="14 15">
    <name type="scientific">Ensete ventricosum</name>
    <name type="common">Abyssinian banana</name>
    <name type="synonym">Musa ensete</name>
    <dbReference type="NCBI Taxonomy" id="4639"/>
    <lineage>
        <taxon>Eukaryota</taxon>
        <taxon>Viridiplantae</taxon>
        <taxon>Streptophyta</taxon>
        <taxon>Embryophyta</taxon>
        <taxon>Tracheophyta</taxon>
        <taxon>Spermatophyta</taxon>
        <taxon>Magnoliopsida</taxon>
        <taxon>Liliopsida</taxon>
        <taxon>Zingiberales</taxon>
        <taxon>Musaceae</taxon>
        <taxon>Ensete</taxon>
    </lineage>
</organism>
<dbReference type="InterPro" id="IPR040442">
    <property type="entry name" value="Pyrv_kinase-like_dom_sf"/>
</dbReference>
<sequence length="67" mass="7461">MSFARYANELLLLGVVDTLVLLSICFIHYGLDHFDEILQEADGIVLSRGNLGIDLPPEKVILFLTTN</sequence>
<keyword evidence="10 13" id="KW-0460">Magnesium</keyword>
<evidence type="ECO:0000256" key="3">
    <source>
        <dbReference type="ARBA" id="ARBA00008663"/>
    </source>
</evidence>
<evidence type="ECO:0000313" key="14">
    <source>
        <dbReference type="EMBL" id="RRT60910.1"/>
    </source>
</evidence>
<evidence type="ECO:0000256" key="11">
    <source>
        <dbReference type="ARBA" id="ARBA00023152"/>
    </source>
</evidence>
<dbReference type="PRINTS" id="PR01050">
    <property type="entry name" value="PYRUVTKNASE"/>
</dbReference>
<comment type="similarity">
    <text evidence="3 13">Belongs to the pyruvate kinase family.</text>
</comment>
<keyword evidence="11 13" id="KW-0324">Glycolysis</keyword>
<comment type="cofactor">
    <cofactor evidence="1">
        <name>K(+)</name>
        <dbReference type="ChEBI" id="CHEBI:29103"/>
    </cofactor>
</comment>
<dbReference type="GO" id="GO:0000287">
    <property type="term" value="F:magnesium ion binding"/>
    <property type="evidence" value="ECO:0007669"/>
    <property type="project" value="InterPro"/>
</dbReference>
<evidence type="ECO:0000256" key="1">
    <source>
        <dbReference type="ARBA" id="ARBA00001958"/>
    </source>
</evidence>
<accession>A0A444G275</accession>
<evidence type="ECO:0000256" key="10">
    <source>
        <dbReference type="ARBA" id="ARBA00022842"/>
    </source>
</evidence>
<gene>
    <name evidence="14" type="ORF">B296_00038815</name>
</gene>
<name>A0A444G275_ENSVE</name>
<evidence type="ECO:0000313" key="15">
    <source>
        <dbReference type="Proteomes" id="UP000287651"/>
    </source>
</evidence>
<dbReference type="InterPro" id="IPR015793">
    <property type="entry name" value="Pyrv_Knase_brl"/>
</dbReference>
<evidence type="ECO:0000256" key="6">
    <source>
        <dbReference type="ARBA" id="ARBA00022723"/>
    </source>
</evidence>
<comment type="caution">
    <text evidence="14">The sequence shown here is derived from an EMBL/GenBank/DDBJ whole genome shotgun (WGS) entry which is preliminary data.</text>
</comment>
<evidence type="ECO:0000256" key="7">
    <source>
        <dbReference type="ARBA" id="ARBA00022741"/>
    </source>
</evidence>
<proteinExistence type="inferred from homology"/>
<comment type="pathway">
    <text evidence="2 13">Carbohydrate degradation; glycolysis; pyruvate from D-glyceraldehyde 3-phosphate: step 5/5.</text>
</comment>
<dbReference type="EMBL" id="AMZH03007604">
    <property type="protein sequence ID" value="RRT60910.1"/>
    <property type="molecule type" value="Genomic_DNA"/>
</dbReference>
<dbReference type="GO" id="GO:0004743">
    <property type="term" value="F:pyruvate kinase activity"/>
    <property type="evidence" value="ECO:0007669"/>
    <property type="project" value="UniProtKB-EC"/>
</dbReference>
<keyword evidence="12" id="KW-0670">Pyruvate</keyword>
<dbReference type="UniPathway" id="UPA00109">
    <property type="reaction ID" value="UER00188"/>
</dbReference>
<keyword evidence="7" id="KW-0547">Nucleotide-binding</keyword>
<keyword evidence="5 13" id="KW-0808">Transferase</keyword>
<reference evidence="14 15" key="1">
    <citation type="journal article" date="2014" name="Agronomy (Basel)">
        <title>A Draft Genome Sequence for Ensete ventricosum, the Drought-Tolerant Tree Against Hunger.</title>
        <authorList>
            <person name="Harrison J."/>
            <person name="Moore K.A."/>
            <person name="Paszkiewicz K."/>
            <person name="Jones T."/>
            <person name="Grant M."/>
            <person name="Ambacheew D."/>
            <person name="Muzemil S."/>
            <person name="Studholme D.J."/>
        </authorList>
    </citation>
    <scope>NUCLEOTIDE SEQUENCE [LARGE SCALE GENOMIC DNA]</scope>
</reference>
<evidence type="ECO:0000256" key="5">
    <source>
        <dbReference type="ARBA" id="ARBA00022679"/>
    </source>
</evidence>
<protein>
    <recommendedName>
        <fullName evidence="4 13">Pyruvate kinase</fullName>
        <ecNumber evidence="4 13">2.7.1.40</ecNumber>
    </recommendedName>
</protein>
<evidence type="ECO:0000256" key="2">
    <source>
        <dbReference type="ARBA" id="ARBA00004997"/>
    </source>
</evidence>
<comment type="catalytic activity">
    <reaction evidence="13">
        <text>pyruvate + ATP = phosphoenolpyruvate + ADP + H(+)</text>
        <dbReference type="Rhea" id="RHEA:18157"/>
        <dbReference type="ChEBI" id="CHEBI:15361"/>
        <dbReference type="ChEBI" id="CHEBI:15378"/>
        <dbReference type="ChEBI" id="CHEBI:30616"/>
        <dbReference type="ChEBI" id="CHEBI:58702"/>
        <dbReference type="ChEBI" id="CHEBI:456216"/>
        <dbReference type="EC" id="2.7.1.40"/>
    </reaction>
</comment>
<evidence type="ECO:0000256" key="12">
    <source>
        <dbReference type="ARBA" id="ARBA00023317"/>
    </source>
</evidence>
<dbReference type="Gene3D" id="3.20.20.60">
    <property type="entry name" value="Phosphoenolpyruvate-binding domains"/>
    <property type="match status" value="1"/>
</dbReference>
<dbReference type="InterPro" id="IPR015813">
    <property type="entry name" value="Pyrv/PenolPyrv_kinase-like_dom"/>
</dbReference>
<dbReference type="Pfam" id="PF00224">
    <property type="entry name" value="PK"/>
    <property type="match status" value="1"/>
</dbReference>
<keyword evidence="9" id="KW-0067">ATP-binding</keyword>
<dbReference type="InterPro" id="IPR001697">
    <property type="entry name" value="Pyr_Knase"/>
</dbReference>
<dbReference type="SUPFAM" id="SSF51621">
    <property type="entry name" value="Phosphoenolpyruvate/pyruvate domain"/>
    <property type="match status" value="1"/>
</dbReference>
<dbReference type="EC" id="2.7.1.40" evidence="4 13"/>
<evidence type="ECO:0000256" key="4">
    <source>
        <dbReference type="ARBA" id="ARBA00012142"/>
    </source>
</evidence>
<dbReference type="GO" id="GO:0030955">
    <property type="term" value="F:potassium ion binding"/>
    <property type="evidence" value="ECO:0007669"/>
    <property type="project" value="InterPro"/>
</dbReference>
<keyword evidence="6" id="KW-0479">Metal-binding</keyword>
<evidence type="ECO:0000256" key="9">
    <source>
        <dbReference type="ARBA" id="ARBA00022840"/>
    </source>
</evidence>
<evidence type="ECO:0000256" key="8">
    <source>
        <dbReference type="ARBA" id="ARBA00022777"/>
    </source>
</evidence>